<sequence>MSETETTSPRRAATRERLVKAAMQVFGRRGVLGSSVEEICEAAGFTRGAFYSNFASRDELCIAVLHAQCEFYLAAARKAVEELDQPSGTVDGLIDNAIGVFMAAVTDDADQILAMNELRLYAAREPEIRQAFLDVDARLSPAFDRMIRGGLERFGLDLTLTPEQVIGLLHAVYDQTALDQLIIGESPNSPLVGERLALVLRTLVLPRS</sequence>
<dbReference type="PANTHER" id="PTHR30055:SF241">
    <property type="entry name" value="TRANSCRIPTIONAL REGULATORY PROTEIN"/>
    <property type="match status" value="1"/>
</dbReference>
<keyword evidence="1 2" id="KW-0238">DNA-binding</keyword>
<proteinExistence type="predicted"/>
<dbReference type="InterPro" id="IPR041583">
    <property type="entry name" value="TetR_C_31"/>
</dbReference>
<name>A0ABW1X1W0_9ACTN</name>
<dbReference type="InterPro" id="IPR001647">
    <property type="entry name" value="HTH_TetR"/>
</dbReference>
<dbReference type="InterPro" id="IPR009057">
    <property type="entry name" value="Homeodomain-like_sf"/>
</dbReference>
<reference evidence="5" key="1">
    <citation type="journal article" date="2019" name="Int. J. Syst. Evol. Microbiol.">
        <title>The Global Catalogue of Microorganisms (GCM) 10K type strain sequencing project: providing services to taxonomists for standard genome sequencing and annotation.</title>
        <authorList>
            <consortium name="The Broad Institute Genomics Platform"/>
            <consortium name="The Broad Institute Genome Sequencing Center for Infectious Disease"/>
            <person name="Wu L."/>
            <person name="Ma J."/>
        </authorList>
    </citation>
    <scope>NUCLEOTIDE SEQUENCE [LARGE SCALE GENOMIC DNA]</scope>
    <source>
        <strain evidence="5">CGMCC 1.15277</strain>
    </source>
</reference>
<evidence type="ECO:0000256" key="1">
    <source>
        <dbReference type="ARBA" id="ARBA00023125"/>
    </source>
</evidence>
<evidence type="ECO:0000313" key="4">
    <source>
        <dbReference type="EMBL" id="MFC6397325.1"/>
    </source>
</evidence>
<dbReference type="SUPFAM" id="SSF46689">
    <property type="entry name" value="Homeodomain-like"/>
    <property type="match status" value="1"/>
</dbReference>
<dbReference type="Proteomes" id="UP001596266">
    <property type="component" value="Unassembled WGS sequence"/>
</dbReference>
<dbReference type="Pfam" id="PF17940">
    <property type="entry name" value="TetR_C_31"/>
    <property type="match status" value="1"/>
</dbReference>
<dbReference type="RefSeq" id="WP_343886574.1">
    <property type="nucleotide sequence ID" value="NZ_BAAAKI010000016.1"/>
</dbReference>
<dbReference type="PANTHER" id="PTHR30055">
    <property type="entry name" value="HTH-TYPE TRANSCRIPTIONAL REGULATOR RUTR"/>
    <property type="match status" value="1"/>
</dbReference>
<dbReference type="Gene3D" id="1.10.357.10">
    <property type="entry name" value="Tetracycline Repressor, domain 2"/>
    <property type="match status" value="1"/>
</dbReference>
<dbReference type="PROSITE" id="PS50977">
    <property type="entry name" value="HTH_TETR_2"/>
    <property type="match status" value="1"/>
</dbReference>
<dbReference type="EMBL" id="JBHSUA010000019">
    <property type="protein sequence ID" value="MFC6397325.1"/>
    <property type="molecule type" value="Genomic_DNA"/>
</dbReference>
<protein>
    <submittedName>
        <fullName evidence="4">TetR/AcrR family transcriptional regulator</fullName>
    </submittedName>
</protein>
<gene>
    <name evidence="4" type="ORF">ACFP57_10075</name>
</gene>
<evidence type="ECO:0000256" key="2">
    <source>
        <dbReference type="PROSITE-ProRule" id="PRU00335"/>
    </source>
</evidence>
<evidence type="ECO:0000313" key="5">
    <source>
        <dbReference type="Proteomes" id="UP001596266"/>
    </source>
</evidence>
<dbReference type="PRINTS" id="PR00455">
    <property type="entry name" value="HTHTETR"/>
</dbReference>
<dbReference type="Pfam" id="PF00440">
    <property type="entry name" value="TetR_N"/>
    <property type="match status" value="1"/>
</dbReference>
<dbReference type="InterPro" id="IPR050109">
    <property type="entry name" value="HTH-type_TetR-like_transc_reg"/>
</dbReference>
<organism evidence="4 5">
    <name type="scientific">Luteococcus sanguinis</name>
    <dbReference type="NCBI Taxonomy" id="174038"/>
    <lineage>
        <taxon>Bacteria</taxon>
        <taxon>Bacillati</taxon>
        <taxon>Actinomycetota</taxon>
        <taxon>Actinomycetes</taxon>
        <taxon>Propionibacteriales</taxon>
        <taxon>Propionibacteriaceae</taxon>
        <taxon>Luteococcus</taxon>
    </lineage>
</organism>
<keyword evidence="5" id="KW-1185">Reference proteome</keyword>
<feature type="domain" description="HTH tetR-type" evidence="3">
    <location>
        <begin position="12"/>
        <end position="72"/>
    </location>
</feature>
<feature type="DNA-binding region" description="H-T-H motif" evidence="2">
    <location>
        <begin position="35"/>
        <end position="54"/>
    </location>
</feature>
<evidence type="ECO:0000259" key="3">
    <source>
        <dbReference type="PROSITE" id="PS50977"/>
    </source>
</evidence>
<accession>A0ABW1X1W0</accession>
<comment type="caution">
    <text evidence="4">The sequence shown here is derived from an EMBL/GenBank/DDBJ whole genome shotgun (WGS) entry which is preliminary data.</text>
</comment>